<dbReference type="EMBL" id="JAUJYN010000001">
    <property type="protein sequence ID" value="KAK1279756.1"/>
    <property type="molecule type" value="Genomic_DNA"/>
</dbReference>
<keyword evidence="11" id="KW-1185">Reference proteome</keyword>
<keyword evidence="5" id="KW-0862">Zinc</keyword>
<feature type="region of interest" description="Disordered" evidence="8">
    <location>
        <begin position="255"/>
        <end position="282"/>
    </location>
</feature>
<feature type="region of interest" description="Disordered" evidence="8">
    <location>
        <begin position="1"/>
        <end position="60"/>
    </location>
</feature>
<evidence type="ECO:0000256" key="1">
    <source>
        <dbReference type="ARBA" id="ARBA00004642"/>
    </source>
</evidence>
<keyword evidence="6" id="KW-0539">Nucleus</keyword>
<reference evidence="10" key="1">
    <citation type="journal article" date="2023" name="Nat. Commun.">
        <title>Diploid and tetraploid genomes of Acorus and the evolution of monocots.</title>
        <authorList>
            <person name="Ma L."/>
            <person name="Liu K.W."/>
            <person name="Li Z."/>
            <person name="Hsiao Y.Y."/>
            <person name="Qi Y."/>
            <person name="Fu T."/>
            <person name="Tang G.D."/>
            <person name="Zhang D."/>
            <person name="Sun W.H."/>
            <person name="Liu D.K."/>
            <person name="Li Y."/>
            <person name="Chen G.Z."/>
            <person name="Liu X.D."/>
            <person name="Liao X.Y."/>
            <person name="Jiang Y.T."/>
            <person name="Yu X."/>
            <person name="Hao Y."/>
            <person name="Huang J."/>
            <person name="Zhao X.W."/>
            <person name="Ke S."/>
            <person name="Chen Y.Y."/>
            <person name="Wu W.L."/>
            <person name="Hsu J.L."/>
            <person name="Lin Y.F."/>
            <person name="Huang M.D."/>
            <person name="Li C.Y."/>
            <person name="Huang L."/>
            <person name="Wang Z.W."/>
            <person name="Zhao X."/>
            <person name="Zhong W.Y."/>
            <person name="Peng D.H."/>
            <person name="Ahmad S."/>
            <person name="Lan S."/>
            <person name="Zhang J.S."/>
            <person name="Tsai W.C."/>
            <person name="Van de Peer Y."/>
            <person name="Liu Z.J."/>
        </authorList>
    </citation>
    <scope>NUCLEOTIDE SEQUENCE</scope>
    <source>
        <strain evidence="10">SCP</strain>
    </source>
</reference>
<protein>
    <recommendedName>
        <fullName evidence="9">CCHC-type domain-containing protein</fullName>
    </recommendedName>
</protein>
<dbReference type="InterPro" id="IPR036875">
    <property type="entry name" value="Znf_CCHC_sf"/>
</dbReference>
<sequence>MGSEDFIELEPVSDNGTDNGGGDGSNPEPGEANEEVSNGEGEFQHEIDMELDEGSTDNGRTVWHERVEAVKAVVVEQIGQDSENGYLASVSSSAVINCKMEGSAISGVKRARVENDDQQPSVRVIYNSLTRESKRKLKDLLQQWSEWHAEHDSSPNDPPQETLECGEEIYFPALHVGQKKSSAVSFWIDSQTSKEQLKDCVHLDEDSVPLYDREYAFSSSSLVGSVGNARGILDASRCFNCGSYSHALKDCPKPRDNVAISNARNQHNMKKNSSSGTRSSSRYYETSAGKFDDLKPGVLGPETRQCLGIGEFDPPPWLQRMRILGYPPGYLETEAKDVPSGITIYADGVSREEHEDGEILDRSDPELPKKMTVEFPGINAPIPEDSDPRLWMEPPNLFSLDSSRNRSHQRSHHVSESSGRSHYHDQRRSRDHRDEGPSSSDYGIYGQRYDSNYLTESPRGHNLTPGSPHLGRSSSDRWRGSPVHSPHGLPSYSGFTGQSPHHYGISDSDRWRPEYSGSDSSSQWKDRYDHRHHHRRG</sequence>
<feature type="compositionally biased region" description="Low complexity" evidence="8">
    <location>
        <begin position="273"/>
        <end position="282"/>
    </location>
</feature>
<dbReference type="PANTHER" id="PTHR13316">
    <property type="entry name" value="ZINC FINGER, CCHC DOMAIN CONTAINING 8"/>
    <property type="match status" value="1"/>
</dbReference>
<dbReference type="InterPro" id="IPR052115">
    <property type="entry name" value="NEXT_complex_subunit_ZCCHC8"/>
</dbReference>
<accession>A0AAV9BU03</accession>
<evidence type="ECO:0000256" key="8">
    <source>
        <dbReference type="SAM" id="MobiDB-lite"/>
    </source>
</evidence>
<name>A0AAV9BU03_ACOGR</name>
<gene>
    <name evidence="10" type="ORF">QJS04_geneDACA002880</name>
</gene>
<evidence type="ECO:0000256" key="5">
    <source>
        <dbReference type="ARBA" id="ARBA00022833"/>
    </source>
</evidence>
<feature type="compositionally biased region" description="Basic and acidic residues" evidence="8">
    <location>
        <begin position="422"/>
        <end position="436"/>
    </location>
</feature>
<dbReference type="PROSITE" id="PS50158">
    <property type="entry name" value="ZF_CCHC"/>
    <property type="match status" value="1"/>
</dbReference>
<evidence type="ECO:0000313" key="10">
    <source>
        <dbReference type="EMBL" id="KAK1279756.1"/>
    </source>
</evidence>
<evidence type="ECO:0000256" key="7">
    <source>
        <dbReference type="PROSITE-ProRule" id="PRU00047"/>
    </source>
</evidence>
<dbReference type="SMART" id="SM00581">
    <property type="entry name" value="PSP"/>
    <property type="match status" value="1"/>
</dbReference>
<organism evidence="10 11">
    <name type="scientific">Acorus gramineus</name>
    <name type="common">Dwarf sweet flag</name>
    <dbReference type="NCBI Taxonomy" id="55184"/>
    <lineage>
        <taxon>Eukaryota</taxon>
        <taxon>Viridiplantae</taxon>
        <taxon>Streptophyta</taxon>
        <taxon>Embryophyta</taxon>
        <taxon>Tracheophyta</taxon>
        <taxon>Spermatophyta</taxon>
        <taxon>Magnoliopsida</taxon>
        <taxon>Liliopsida</taxon>
        <taxon>Acoraceae</taxon>
        <taxon>Acorus</taxon>
    </lineage>
</organism>
<evidence type="ECO:0000256" key="6">
    <source>
        <dbReference type="ARBA" id="ARBA00023242"/>
    </source>
</evidence>
<dbReference type="GO" id="GO:0003723">
    <property type="term" value="F:RNA binding"/>
    <property type="evidence" value="ECO:0007669"/>
    <property type="project" value="TreeGrafter"/>
</dbReference>
<dbReference type="AlphaFoldDB" id="A0AAV9BU03"/>
<dbReference type="Proteomes" id="UP001179952">
    <property type="component" value="Unassembled WGS sequence"/>
</dbReference>
<dbReference type="GO" id="GO:0008270">
    <property type="term" value="F:zinc ion binding"/>
    <property type="evidence" value="ECO:0007669"/>
    <property type="project" value="UniProtKB-KW"/>
</dbReference>
<evidence type="ECO:0000313" key="11">
    <source>
        <dbReference type="Proteomes" id="UP001179952"/>
    </source>
</evidence>
<feature type="region of interest" description="Disordered" evidence="8">
    <location>
        <begin position="374"/>
        <end position="537"/>
    </location>
</feature>
<dbReference type="InterPro" id="IPR001878">
    <property type="entry name" value="Znf_CCHC"/>
</dbReference>
<proteinExistence type="inferred from homology"/>
<dbReference type="SUPFAM" id="SSF57756">
    <property type="entry name" value="Retrovirus zinc finger-like domains"/>
    <property type="match status" value="1"/>
</dbReference>
<dbReference type="GO" id="GO:0071013">
    <property type="term" value="C:catalytic step 2 spliceosome"/>
    <property type="evidence" value="ECO:0007669"/>
    <property type="project" value="TreeGrafter"/>
</dbReference>
<dbReference type="PANTHER" id="PTHR13316:SF0">
    <property type="entry name" value="ZINC FINGER CCHC DOMAIN-CONTAINING PROTEIN 8"/>
    <property type="match status" value="1"/>
</dbReference>
<reference evidence="10" key="2">
    <citation type="submission" date="2023-06" db="EMBL/GenBank/DDBJ databases">
        <authorList>
            <person name="Ma L."/>
            <person name="Liu K.-W."/>
            <person name="Li Z."/>
            <person name="Hsiao Y.-Y."/>
            <person name="Qi Y."/>
            <person name="Fu T."/>
            <person name="Tang G."/>
            <person name="Zhang D."/>
            <person name="Sun W.-H."/>
            <person name="Liu D.-K."/>
            <person name="Li Y."/>
            <person name="Chen G.-Z."/>
            <person name="Liu X.-D."/>
            <person name="Liao X.-Y."/>
            <person name="Jiang Y.-T."/>
            <person name="Yu X."/>
            <person name="Hao Y."/>
            <person name="Huang J."/>
            <person name="Zhao X.-W."/>
            <person name="Ke S."/>
            <person name="Chen Y.-Y."/>
            <person name="Wu W.-L."/>
            <person name="Hsu J.-L."/>
            <person name="Lin Y.-F."/>
            <person name="Huang M.-D."/>
            <person name="Li C.-Y."/>
            <person name="Huang L."/>
            <person name="Wang Z.-W."/>
            <person name="Zhao X."/>
            <person name="Zhong W.-Y."/>
            <person name="Peng D.-H."/>
            <person name="Ahmad S."/>
            <person name="Lan S."/>
            <person name="Zhang J.-S."/>
            <person name="Tsai W.-C."/>
            <person name="Van De Peer Y."/>
            <person name="Liu Z.-J."/>
        </authorList>
    </citation>
    <scope>NUCLEOTIDE SEQUENCE</scope>
    <source>
        <strain evidence="10">SCP</strain>
        <tissue evidence="10">Leaves</tissue>
    </source>
</reference>
<dbReference type="InterPro" id="IPR006568">
    <property type="entry name" value="PSP_pro-rich"/>
</dbReference>
<dbReference type="Pfam" id="PF04046">
    <property type="entry name" value="PSP"/>
    <property type="match status" value="1"/>
</dbReference>
<comment type="similarity">
    <text evidence="2">Belongs to the ZCCHC8 family.</text>
</comment>
<comment type="caution">
    <text evidence="10">The sequence shown here is derived from an EMBL/GenBank/DDBJ whole genome shotgun (WGS) entry which is preliminary data.</text>
</comment>
<keyword evidence="4 7" id="KW-0863">Zinc-finger</keyword>
<evidence type="ECO:0000256" key="4">
    <source>
        <dbReference type="ARBA" id="ARBA00022771"/>
    </source>
</evidence>
<evidence type="ECO:0000256" key="2">
    <source>
        <dbReference type="ARBA" id="ARBA00007497"/>
    </source>
</evidence>
<evidence type="ECO:0000256" key="3">
    <source>
        <dbReference type="ARBA" id="ARBA00022723"/>
    </source>
</evidence>
<evidence type="ECO:0000259" key="9">
    <source>
        <dbReference type="PROSITE" id="PS50158"/>
    </source>
</evidence>
<comment type="subcellular location">
    <subcellularLocation>
        <location evidence="1">Nucleus</location>
        <location evidence="1">Nucleoplasm</location>
    </subcellularLocation>
</comment>
<dbReference type="GO" id="GO:0005654">
    <property type="term" value="C:nucleoplasm"/>
    <property type="evidence" value="ECO:0007669"/>
    <property type="project" value="UniProtKB-SubCell"/>
</dbReference>
<keyword evidence="3" id="KW-0479">Metal-binding</keyword>
<feature type="domain" description="CCHC-type" evidence="9">
    <location>
        <begin position="237"/>
        <end position="253"/>
    </location>
</feature>